<feature type="region of interest" description="Disordered" evidence="5">
    <location>
        <begin position="121"/>
        <end position="172"/>
    </location>
</feature>
<evidence type="ECO:0000256" key="4">
    <source>
        <dbReference type="PROSITE-ProRule" id="PRU00723"/>
    </source>
</evidence>
<feature type="domain" description="C3H1-type" evidence="6">
    <location>
        <begin position="479"/>
        <end position="502"/>
    </location>
</feature>
<evidence type="ECO:0000256" key="3">
    <source>
        <dbReference type="ARBA" id="ARBA00022833"/>
    </source>
</evidence>
<dbReference type="Gene3D" id="4.10.1000.10">
    <property type="entry name" value="Zinc finger, CCCH-type"/>
    <property type="match status" value="1"/>
</dbReference>
<dbReference type="SMART" id="SM00356">
    <property type="entry name" value="ZnF_C3H1"/>
    <property type="match status" value="2"/>
</dbReference>
<dbReference type="SUPFAM" id="SSF160443">
    <property type="entry name" value="SMR domain-like"/>
    <property type="match status" value="1"/>
</dbReference>
<dbReference type="EMBL" id="JAACJM010000057">
    <property type="protein sequence ID" value="KAF5355301.1"/>
    <property type="molecule type" value="Genomic_DNA"/>
</dbReference>
<comment type="caution">
    <text evidence="8">The sequence shown here is derived from an EMBL/GenBank/DDBJ whole genome shotgun (WGS) entry which is preliminary data.</text>
</comment>
<dbReference type="PROSITE" id="PS50828">
    <property type="entry name" value="SMR"/>
    <property type="match status" value="1"/>
</dbReference>
<evidence type="ECO:0000256" key="5">
    <source>
        <dbReference type="SAM" id="MobiDB-lite"/>
    </source>
</evidence>
<dbReference type="Gene3D" id="3.30.1370.110">
    <property type="match status" value="1"/>
</dbReference>
<keyword evidence="1 4" id="KW-0479">Metal-binding</keyword>
<keyword evidence="3 4" id="KW-0862">Zinc</keyword>
<evidence type="ECO:0000313" key="9">
    <source>
        <dbReference type="Proteomes" id="UP000559256"/>
    </source>
</evidence>
<keyword evidence="2 4" id="KW-0863">Zinc-finger</keyword>
<evidence type="ECO:0000256" key="2">
    <source>
        <dbReference type="ARBA" id="ARBA00022771"/>
    </source>
</evidence>
<evidence type="ECO:0000313" key="8">
    <source>
        <dbReference type="EMBL" id="KAF5355301.1"/>
    </source>
</evidence>
<dbReference type="InterPro" id="IPR000571">
    <property type="entry name" value="Znf_CCCH"/>
</dbReference>
<gene>
    <name evidence="8" type="ORF">D9758_005986</name>
</gene>
<accession>A0A8H5FZU3</accession>
<organism evidence="8 9">
    <name type="scientific">Tetrapyrgos nigripes</name>
    <dbReference type="NCBI Taxonomy" id="182062"/>
    <lineage>
        <taxon>Eukaryota</taxon>
        <taxon>Fungi</taxon>
        <taxon>Dikarya</taxon>
        <taxon>Basidiomycota</taxon>
        <taxon>Agaricomycotina</taxon>
        <taxon>Agaricomycetes</taxon>
        <taxon>Agaricomycetidae</taxon>
        <taxon>Agaricales</taxon>
        <taxon>Marasmiineae</taxon>
        <taxon>Marasmiaceae</taxon>
        <taxon>Tetrapyrgos</taxon>
    </lineage>
</organism>
<sequence length="871" mass="94791">MSLALLPDSEPLSNSDAAFVSVVQHKFPHTRAQLAAFARQHKSSDGNESDADGDELSRVPTALVNNVVALLVDEHEDDLKALLKDTYGMDDQTLDQHVLDLMHKHRDDAAGVPFLFLTPTRRPISRPSSRASTHSTRFPPRPETPNSAPGSPLAQIFRRPHTPLTSPLASGGVQATSYMTARSDYSVSPTSSPVLPHTHIIQTQAQFTASLPASPLSSPRLLNAKASEFKPIPRPLSAAGHPIPNRTETPSPDMWAHSPLRATSNLAIAAPLLPEQGLTRSLTPSSSLRASVSPDADSDEDDPFDPFGPRPLPSFQPIDVSDFDAQWLDSAISNSSRSPDELLYMDMGAPSLNPYAAPFEGPINNMSSYEDTNDRHNEEEAENAILTDGMTPFDVLSSVFGSTLAPSEVEEALVANGYDFERSIAWLIDRALPQNLPTHEVRMRQMGSGVTLVSRDGRGRGTFQGPRPGTRYVNGRPVPGGNRVCRYFVAGECLRADCRFSHDLERALCRFWLRGACAKQENCEFLHHLPKDVDISSLNLAMSRVNMGPQLNPIPMVAPPDEFPALNYENGNGGKPRRSPYADPGRTRFAAAVKKPAPPPPSSLGLTSVPDLNSAVRREVMGASAENLHGKSAIIAPRPSPRLRLRPPTLLPTLVTGDALNNMYMAYRNRALQLGAARNACLSRAADAWRRGDGAAAKRFSREGHDLNAKMSSEMGKAALNIVRERARFTEQAVKNRDASWSDEPADRTNRGKSCGAGLGVCLGIASTSVGDGKLTSDERAEAVLDLHGLHANEATEVLEEFLLALEQEHFYGLAYIIVGEQKHTGTQDVARGSSRARLATGVREWIHRWSYPWSERDGIICIDALTHASE</sequence>
<protein>
    <submittedName>
        <fullName evidence="8">Uncharacterized protein</fullName>
    </submittedName>
</protein>
<feature type="domain" description="C3H1-type" evidence="6">
    <location>
        <begin position="503"/>
        <end position="530"/>
    </location>
</feature>
<evidence type="ECO:0000259" key="6">
    <source>
        <dbReference type="PROSITE" id="PS50103"/>
    </source>
</evidence>
<feature type="domain" description="Smr" evidence="7">
    <location>
        <begin position="785"/>
        <end position="820"/>
    </location>
</feature>
<dbReference type="Proteomes" id="UP000559256">
    <property type="component" value="Unassembled WGS sequence"/>
</dbReference>
<dbReference type="GO" id="GO:0008270">
    <property type="term" value="F:zinc ion binding"/>
    <property type="evidence" value="ECO:0007669"/>
    <property type="project" value="UniProtKB-KW"/>
</dbReference>
<feature type="compositionally biased region" description="Low complexity" evidence="5">
    <location>
        <begin position="121"/>
        <end position="133"/>
    </location>
</feature>
<dbReference type="InterPro" id="IPR002625">
    <property type="entry name" value="Smr_dom"/>
</dbReference>
<dbReference type="SMART" id="SM01162">
    <property type="entry name" value="DUF1771"/>
    <property type="match status" value="1"/>
</dbReference>
<feature type="compositionally biased region" description="Polar residues" evidence="5">
    <location>
        <begin position="163"/>
        <end position="172"/>
    </location>
</feature>
<feature type="region of interest" description="Disordered" evidence="5">
    <location>
        <begin position="454"/>
        <end position="475"/>
    </location>
</feature>
<evidence type="ECO:0000256" key="1">
    <source>
        <dbReference type="ARBA" id="ARBA00022723"/>
    </source>
</evidence>
<dbReference type="InterPro" id="IPR013899">
    <property type="entry name" value="DUF1771"/>
</dbReference>
<proteinExistence type="predicted"/>
<dbReference type="SUPFAM" id="SSF90229">
    <property type="entry name" value="CCCH zinc finger"/>
    <property type="match status" value="1"/>
</dbReference>
<dbReference type="PANTHER" id="PTHR46651">
    <property type="entry name" value="POLYADENYLATE-BINDING PROTEIN-INTERACTING PROTEIN 7"/>
    <property type="match status" value="1"/>
</dbReference>
<dbReference type="AlphaFoldDB" id="A0A8H5FZU3"/>
<dbReference type="InterPro" id="IPR053242">
    <property type="entry name" value="PAM2-like_domain"/>
</dbReference>
<dbReference type="Pfam" id="PF14608">
    <property type="entry name" value="zf-CCCH_2"/>
    <property type="match status" value="2"/>
</dbReference>
<dbReference type="Pfam" id="PF08590">
    <property type="entry name" value="DUF1771"/>
    <property type="match status" value="1"/>
</dbReference>
<feature type="zinc finger region" description="C3H1-type" evidence="4">
    <location>
        <begin position="503"/>
        <end position="530"/>
    </location>
</feature>
<dbReference type="InterPro" id="IPR036063">
    <property type="entry name" value="Smr_dom_sf"/>
</dbReference>
<keyword evidence="9" id="KW-1185">Reference proteome</keyword>
<name>A0A8H5FZU3_9AGAR</name>
<feature type="region of interest" description="Disordered" evidence="5">
    <location>
        <begin position="278"/>
        <end position="315"/>
    </location>
</feature>
<dbReference type="PROSITE" id="PS50103">
    <property type="entry name" value="ZF_C3H1"/>
    <property type="match status" value="2"/>
</dbReference>
<dbReference type="OrthoDB" id="3247158at2759"/>
<feature type="zinc finger region" description="C3H1-type" evidence="4">
    <location>
        <begin position="479"/>
        <end position="502"/>
    </location>
</feature>
<dbReference type="InterPro" id="IPR036855">
    <property type="entry name" value="Znf_CCCH_sf"/>
</dbReference>
<feature type="compositionally biased region" description="Low complexity" evidence="5">
    <location>
        <begin position="279"/>
        <end position="295"/>
    </location>
</feature>
<dbReference type="PANTHER" id="PTHR46651:SF1">
    <property type="entry name" value="SMALL MUTS RELATED FAMILY PROTEIN"/>
    <property type="match status" value="1"/>
</dbReference>
<evidence type="ECO:0000259" key="7">
    <source>
        <dbReference type="PROSITE" id="PS50828"/>
    </source>
</evidence>
<reference evidence="8 9" key="1">
    <citation type="journal article" date="2020" name="ISME J.">
        <title>Uncovering the hidden diversity of litter-decomposition mechanisms in mushroom-forming fungi.</title>
        <authorList>
            <person name="Floudas D."/>
            <person name="Bentzer J."/>
            <person name="Ahren D."/>
            <person name="Johansson T."/>
            <person name="Persson P."/>
            <person name="Tunlid A."/>
        </authorList>
    </citation>
    <scope>NUCLEOTIDE SEQUENCE [LARGE SCALE GENOMIC DNA]</scope>
    <source>
        <strain evidence="8 9">CBS 291.85</strain>
    </source>
</reference>